<dbReference type="GO" id="GO:0008832">
    <property type="term" value="F:dGTPase activity"/>
    <property type="evidence" value="ECO:0007669"/>
    <property type="project" value="TreeGrafter"/>
</dbReference>
<accession>A0A7J3ZIR5</accession>
<dbReference type="EMBL" id="DRZC01000016">
    <property type="protein sequence ID" value="HHQ80016.1"/>
    <property type="molecule type" value="Genomic_DNA"/>
</dbReference>
<dbReference type="AlphaFoldDB" id="A0A7J3ZIR5"/>
<dbReference type="GO" id="GO:0006203">
    <property type="term" value="P:dGTP catabolic process"/>
    <property type="evidence" value="ECO:0007669"/>
    <property type="project" value="TreeGrafter"/>
</dbReference>
<protein>
    <submittedName>
        <fullName evidence="2">HD domain-containing protein</fullName>
    </submittedName>
</protein>
<dbReference type="SUPFAM" id="SSF109604">
    <property type="entry name" value="HD-domain/PDEase-like"/>
    <property type="match status" value="1"/>
</dbReference>
<organism evidence="2">
    <name type="scientific">Fervidicoccus fontis</name>
    <dbReference type="NCBI Taxonomy" id="683846"/>
    <lineage>
        <taxon>Archaea</taxon>
        <taxon>Thermoproteota</taxon>
        <taxon>Thermoprotei</taxon>
        <taxon>Fervidicoccales</taxon>
        <taxon>Fervidicoccaceae</taxon>
        <taxon>Fervidicoccus</taxon>
    </lineage>
</organism>
<dbReference type="PANTHER" id="PTHR11373">
    <property type="entry name" value="DEOXYNUCLEOSIDE TRIPHOSPHATE TRIPHOSPHOHYDROLASE"/>
    <property type="match status" value="1"/>
</dbReference>
<dbReference type="SMART" id="SM00471">
    <property type="entry name" value="HDc"/>
    <property type="match status" value="1"/>
</dbReference>
<name>A0A7J3ZIR5_9CREN</name>
<dbReference type="Gene3D" id="1.10.3210.10">
    <property type="entry name" value="Hypothetical protein af1432"/>
    <property type="match status" value="1"/>
</dbReference>
<feature type="domain" description="HD/PDEase" evidence="1">
    <location>
        <begin position="64"/>
        <end position="247"/>
    </location>
</feature>
<evidence type="ECO:0000313" key="2">
    <source>
        <dbReference type="EMBL" id="HHQ80016.1"/>
    </source>
</evidence>
<dbReference type="InterPro" id="IPR006674">
    <property type="entry name" value="HD_domain"/>
</dbReference>
<sequence length="568" mass="64408">MSLLRDAGKGGLVGLYPVRAVFKDPIHVIIPVNELEYKIVSHPIFLRLHGIKQLGFSFLVYPQAKHSRFEHSLGSMHVAYLMAESFKRNCPEALGELVANGSYEAFVQLVRLVGLLHDIGHLPYSHATEQAIEEAYRRGILEGSLKSFFAQIVQVESRKLHEGITCWILRRLLARIADTISLEAERAREIESLFDAVLHSLCGTGSGAWTGLFTQEAIRLSRTLVSGQITDADRMDYLVRDAHNTGATYGSIDISRLASSIFLKKREGSRALELVYPAKLISNIEELYFSRYMMYKWVYFHHKVSSIELTYRHLLEKIAKQWSALRDSISTLLPSPPESFWDVFHPESIWRYTVDLNVPVDDALVESLVKIASNSAKDPVLKSWTRFLFERRTPFISLTKRQEVLLTRLARVFREKGILEGEEVKLALIELGRKKLSILNRVAETRKCGYEIISEEIEEHINSRLKDCGVKVRVRVYQPIVGGEAHEPYIDVEGELLPVDQVSSLIRALHEVGSTPIVYIYLVKEDTRKASSAAGLSQKILEALAEYLNEVERSLIGQGERKGEKSLH</sequence>
<dbReference type="InterPro" id="IPR003607">
    <property type="entry name" value="HD/PDEase_dom"/>
</dbReference>
<comment type="caution">
    <text evidence="2">The sequence shown here is derived from an EMBL/GenBank/DDBJ whole genome shotgun (WGS) entry which is preliminary data.</text>
</comment>
<reference evidence="2" key="1">
    <citation type="journal article" date="2020" name="mSystems">
        <title>Genome- and Community-Level Interaction Insights into Carbon Utilization and Element Cycling Functions of Hydrothermarchaeota in Hydrothermal Sediment.</title>
        <authorList>
            <person name="Zhou Z."/>
            <person name="Liu Y."/>
            <person name="Xu W."/>
            <person name="Pan J."/>
            <person name="Luo Z.H."/>
            <person name="Li M."/>
        </authorList>
    </citation>
    <scope>NUCLEOTIDE SEQUENCE [LARGE SCALE GENOMIC DNA]</scope>
    <source>
        <strain evidence="2">SpSt-1116</strain>
    </source>
</reference>
<gene>
    <name evidence="2" type="ORF">ENM78_00910</name>
</gene>
<dbReference type="InterPro" id="IPR050135">
    <property type="entry name" value="dGTPase-like"/>
</dbReference>
<dbReference type="CDD" id="cd00077">
    <property type="entry name" value="HDc"/>
    <property type="match status" value="1"/>
</dbReference>
<dbReference type="Pfam" id="PF01966">
    <property type="entry name" value="HD"/>
    <property type="match status" value="1"/>
</dbReference>
<proteinExistence type="predicted"/>
<dbReference type="PANTHER" id="PTHR11373:SF4">
    <property type="entry name" value="DEOXYNUCLEOSIDE TRIPHOSPHATE TRIPHOSPHOHYDROLASE SAMHD1"/>
    <property type="match status" value="1"/>
</dbReference>
<evidence type="ECO:0000259" key="1">
    <source>
        <dbReference type="SMART" id="SM00471"/>
    </source>
</evidence>